<dbReference type="InterPro" id="IPR009075">
    <property type="entry name" value="AcylCo_DH/oxidase_C"/>
</dbReference>
<evidence type="ECO:0000256" key="7">
    <source>
        <dbReference type="ARBA" id="ARBA00058683"/>
    </source>
</evidence>
<dbReference type="Gene3D" id="1.20.140.10">
    <property type="entry name" value="Butyryl-CoA Dehydrogenase, subunit A, domain 3"/>
    <property type="match status" value="1"/>
</dbReference>
<feature type="domain" description="Acyl-CoA dehydrogenase/oxidase N-terminal" evidence="13">
    <location>
        <begin position="40"/>
        <end position="157"/>
    </location>
</feature>
<dbReference type="InterPro" id="IPR006091">
    <property type="entry name" value="Acyl-CoA_Oxase/DH_mid-dom"/>
</dbReference>
<comment type="catalytic activity">
    <reaction evidence="6">
        <text>3-(methylsulfanyl)propanoyl-CoA + oxidized [electron-transfer flavoprotein] + H(+) = 3-(methylsulfanyl)acryloyl-CoA + reduced [electron-transfer flavoprotein]</text>
        <dbReference type="Rhea" id="RHEA:52612"/>
        <dbReference type="Rhea" id="RHEA-COMP:10685"/>
        <dbReference type="Rhea" id="RHEA-COMP:10686"/>
        <dbReference type="ChEBI" id="CHEBI:15378"/>
        <dbReference type="ChEBI" id="CHEBI:57692"/>
        <dbReference type="ChEBI" id="CHEBI:58307"/>
        <dbReference type="ChEBI" id="CHEBI:82815"/>
        <dbReference type="ChEBI" id="CHEBI:84994"/>
        <dbReference type="EC" id="1.3.99.41"/>
    </reaction>
    <physiologicalReaction direction="left-to-right" evidence="6">
        <dbReference type="Rhea" id="RHEA:52613"/>
    </physiologicalReaction>
</comment>
<organism evidence="15 16">
    <name type="scientific">Azoarcus taiwanensis</name>
    <dbReference type="NCBI Taxonomy" id="666964"/>
    <lineage>
        <taxon>Bacteria</taxon>
        <taxon>Pseudomonadati</taxon>
        <taxon>Pseudomonadota</taxon>
        <taxon>Betaproteobacteria</taxon>
        <taxon>Rhodocyclales</taxon>
        <taxon>Zoogloeaceae</taxon>
        <taxon>Azoarcus</taxon>
    </lineage>
</organism>
<comment type="caution">
    <text evidence="15">The sequence shown here is derived from an EMBL/GenBank/DDBJ whole genome shotgun (WGS) entry which is preliminary data.</text>
</comment>
<evidence type="ECO:0000259" key="12">
    <source>
        <dbReference type="Pfam" id="PF02770"/>
    </source>
</evidence>
<evidence type="ECO:0000256" key="2">
    <source>
        <dbReference type="ARBA" id="ARBA00009347"/>
    </source>
</evidence>
<dbReference type="InterPro" id="IPR036250">
    <property type="entry name" value="AcylCo_DH-like_C"/>
</dbReference>
<dbReference type="InterPro" id="IPR013786">
    <property type="entry name" value="AcylCoA_DH/ox_N"/>
</dbReference>
<dbReference type="EMBL" id="WTVM01000048">
    <property type="protein sequence ID" value="NMG03234.1"/>
    <property type="molecule type" value="Genomic_DNA"/>
</dbReference>
<dbReference type="GO" id="GO:0050660">
    <property type="term" value="F:flavin adenine dinucleotide binding"/>
    <property type="evidence" value="ECO:0007669"/>
    <property type="project" value="InterPro"/>
</dbReference>
<dbReference type="AlphaFoldDB" id="A0A972J8A4"/>
<dbReference type="PANTHER" id="PTHR42803">
    <property type="entry name" value="ACYL-COA DEHYDROGENASE"/>
    <property type="match status" value="1"/>
</dbReference>
<comment type="function">
    <text evidence="7">Involved in the assimilation of dimethylsulphoniopropionate (DMSP), an important compound in the fixation of carbon in marine phytoplankton, by mediating the conversion of 3-(methylthio)propanoyl-CoA (MMPA-CoA) to 3-(methylthio)acryloyl-CoA (MTA-CoA).</text>
</comment>
<feature type="domain" description="Acyl-CoA dehydrogenase/oxidase C-terminal" evidence="11">
    <location>
        <begin position="284"/>
        <end position="450"/>
    </location>
</feature>
<dbReference type="SUPFAM" id="SSF47203">
    <property type="entry name" value="Acyl-CoA dehydrogenase C-terminal domain-like"/>
    <property type="match status" value="1"/>
</dbReference>
<evidence type="ECO:0000256" key="4">
    <source>
        <dbReference type="ARBA" id="ARBA00022827"/>
    </source>
</evidence>
<evidence type="ECO:0000256" key="5">
    <source>
        <dbReference type="ARBA" id="ARBA00023002"/>
    </source>
</evidence>
<dbReference type="InterPro" id="IPR009100">
    <property type="entry name" value="AcylCoA_DH/oxidase_NM_dom_sf"/>
</dbReference>
<dbReference type="Pfam" id="PF02771">
    <property type="entry name" value="Acyl-CoA_dh_N"/>
    <property type="match status" value="1"/>
</dbReference>
<comment type="similarity">
    <text evidence="2 10">Belongs to the acyl-CoA dehydrogenase family.</text>
</comment>
<keyword evidence="4 10" id="KW-0274">FAD</keyword>
<dbReference type="Pfam" id="PF02770">
    <property type="entry name" value="Acyl-CoA_dh_M"/>
    <property type="match status" value="1"/>
</dbReference>
<accession>A0A972J8A4</accession>
<evidence type="ECO:0000313" key="16">
    <source>
        <dbReference type="Proteomes" id="UP000599523"/>
    </source>
</evidence>
<dbReference type="SUPFAM" id="SSF56645">
    <property type="entry name" value="Acyl-CoA dehydrogenase NM domain-like"/>
    <property type="match status" value="1"/>
</dbReference>
<dbReference type="InterPro" id="IPR037069">
    <property type="entry name" value="AcylCoA_DH/ox_N_sf"/>
</dbReference>
<evidence type="ECO:0000313" key="15">
    <source>
        <dbReference type="EMBL" id="NMG03234.1"/>
    </source>
</evidence>
<dbReference type="GO" id="GO:0016627">
    <property type="term" value="F:oxidoreductase activity, acting on the CH-CH group of donors"/>
    <property type="evidence" value="ECO:0007669"/>
    <property type="project" value="InterPro"/>
</dbReference>
<gene>
    <name evidence="15" type="ORF">GPA21_09635</name>
</gene>
<evidence type="ECO:0000256" key="6">
    <source>
        <dbReference type="ARBA" id="ARBA00051388"/>
    </source>
</evidence>
<dbReference type="Proteomes" id="UP000599523">
    <property type="component" value="Unassembled WGS sequence"/>
</dbReference>
<evidence type="ECO:0000259" key="11">
    <source>
        <dbReference type="Pfam" id="PF00441"/>
    </source>
</evidence>
<dbReference type="InterPro" id="IPR046373">
    <property type="entry name" value="Acyl-CoA_Oxase/DH_mid-dom_sf"/>
</dbReference>
<evidence type="ECO:0000256" key="8">
    <source>
        <dbReference type="ARBA" id="ARBA00066694"/>
    </source>
</evidence>
<comment type="cofactor">
    <cofactor evidence="1 10">
        <name>FAD</name>
        <dbReference type="ChEBI" id="CHEBI:57692"/>
    </cofactor>
</comment>
<dbReference type="FunFam" id="2.40.110.10:FF:000031">
    <property type="entry name" value="Acyl-CoA dehydrogenase, putative"/>
    <property type="match status" value="1"/>
</dbReference>
<keyword evidence="3 10" id="KW-0285">Flavoprotein</keyword>
<dbReference type="PANTHER" id="PTHR42803:SF1">
    <property type="entry name" value="BROAD-SPECIFICITY LINEAR ACYL-COA DEHYDROGENASE FADE5"/>
    <property type="match status" value="1"/>
</dbReference>
<proteinExistence type="inferred from homology"/>
<keyword evidence="5 10" id="KW-0560">Oxidoreductase</keyword>
<dbReference type="Gene3D" id="1.10.540.10">
    <property type="entry name" value="Acyl-CoA dehydrogenase/oxidase, N-terminal domain"/>
    <property type="match status" value="1"/>
</dbReference>
<protein>
    <recommendedName>
        <fullName evidence="9">3-methylmercaptopropionyl-CoA dehydrogenase</fullName>
        <ecNumber evidence="8">1.3.99.41</ecNumber>
    </recommendedName>
</protein>
<evidence type="ECO:0000256" key="3">
    <source>
        <dbReference type="ARBA" id="ARBA00022630"/>
    </source>
</evidence>
<dbReference type="Pfam" id="PF00441">
    <property type="entry name" value="Acyl-CoA_dh_1"/>
    <property type="match status" value="1"/>
</dbReference>
<dbReference type="Pfam" id="PF12806">
    <property type="entry name" value="Acyl-CoA_dh_C"/>
    <property type="match status" value="1"/>
</dbReference>
<reference evidence="15" key="1">
    <citation type="submission" date="2019-12" db="EMBL/GenBank/DDBJ databases">
        <title>Comparative genomics gives insights into the taxonomy of the Azoarcus-Aromatoleum group and reveals separate origins of nif in the plant-associated Azoarcus and non-plant-associated Aromatoleum sub-groups.</title>
        <authorList>
            <person name="Lafos M."/>
            <person name="Maluk M."/>
            <person name="Batista M."/>
            <person name="Junghare M."/>
            <person name="Carmona M."/>
            <person name="Faoro H."/>
            <person name="Cruz L.M."/>
            <person name="Battistoni F."/>
            <person name="De Souza E."/>
            <person name="Pedrosa F."/>
            <person name="Chen W.-M."/>
            <person name="Poole P.S."/>
            <person name="Dixon R.A."/>
            <person name="James E.K."/>
        </authorList>
    </citation>
    <scope>NUCLEOTIDE SEQUENCE</scope>
    <source>
        <strain evidence="15">NSC3</strain>
    </source>
</reference>
<dbReference type="EC" id="1.3.99.41" evidence="8"/>
<evidence type="ECO:0000259" key="14">
    <source>
        <dbReference type="Pfam" id="PF12806"/>
    </source>
</evidence>
<dbReference type="Gene3D" id="2.40.110.10">
    <property type="entry name" value="Butyryl-CoA Dehydrogenase, subunit A, domain 2"/>
    <property type="match status" value="1"/>
</dbReference>
<keyword evidence="16" id="KW-1185">Reference proteome</keyword>
<evidence type="ECO:0000259" key="13">
    <source>
        <dbReference type="Pfam" id="PF02771"/>
    </source>
</evidence>
<feature type="domain" description="Acyl-CoA oxidase/dehydrogenase middle" evidence="12">
    <location>
        <begin position="162"/>
        <end position="270"/>
    </location>
</feature>
<evidence type="ECO:0000256" key="10">
    <source>
        <dbReference type="RuleBase" id="RU362125"/>
    </source>
</evidence>
<dbReference type="InterPro" id="IPR052166">
    <property type="entry name" value="Diverse_Acyl-CoA_DH"/>
</dbReference>
<feature type="domain" description="Acetyl-CoA dehydrogenase-like C-terminal" evidence="14">
    <location>
        <begin position="467"/>
        <end position="593"/>
    </location>
</feature>
<name>A0A972J8A4_9RHOO</name>
<evidence type="ECO:0000256" key="1">
    <source>
        <dbReference type="ARBA" id="ARBA00001974"/>
    </source>
</evidence>
<dbReference type="RefSeq" id="WP_168987987.1">
    <property type="nucleotide sequence ID" value="NZ_CAWPHM010000273.1"/>
</dbReference>
<evidence type="ECO:0000256" key="9">
    <source>
        <dbReference type="ARBA" id="ARBA00069043"/>
    </source>
</evidence>
<dbReference type="InterPro" id="IPR025878">
    <property type="entry name" value="Acyl-CoA_dh-like_C_dom"/>
</dbReference>
<sequence>MSAYSAPLRDMRFVMTELAGLAEVEQLPGCEEVSDDLVDAILDEAAKFAGSVLAPLNWTGDQAGAKWQDGQVTTAPGWKEAYRQFSEAGWPAIACDPDFGGQGLPKLLSTAVMEMWKSANMAFSLCPMLTTGAIEALMLRGSDEQKAIYLPKMVSGEWTGTMNLTEPQAGSDLAAVRTKAEPQGDGTYRIFGQKIFITYGEHDLTDNIVHLVLARLPDAPEGVKGISLFVVPKFMVNEDGSLGERNDVHCVSIEHKLGIHASPTCVLAFGDNGGAIGTLIGEPNRGLEYMFIMMNEARFAVGMEGLALSERAYQHALQYAKDRVQGTDAGVRGGPKVSIIHHADVRRMLMSMKSQTEAMRALAYVVGAATDKAHHHPDASERERAQAFVDLMIPVVKGWSTENSIEVTSTGVQVHGGMGFIEETGAAQHFRDARITTIYEGTTAIQANDLLGRKIYRDKGATVSAVLAQMKAVAGDARATGDAPFVAIANSLEQGVKAVEEAVAYILATYGEDIKAASVGSVPFLKLLGIVSGGWQMARAALVSRARLAEGGGDESFYEAKIVTARFYADHVLSAASGLAYAVVNGAAGALDLNEEQF</sequence>